<reference evidence="2" key="1">
    <citation type="journal article" date="2011" name="J. Bacteriol.">
        <title>Genome sequences of eight morphologically diverse alphaproteobacteria.</title>
        <authorList>
            <consortium name="US DOE Joint Genome Institute"/>
            <person name="Brown P.J."/>
            <person name="Kysela D.T."/>
            <person name="Buechlein A."/>
            <person name="Hemmerich C."/>
            <person name="Brun Y.V."/>
        </authorList>
    </citation>
    <scope>NUCLEOTIDE SEQUENCE [LARGE SCALE GENOMIC DNA]</scope>
    <source>
        <strain evidence="2">ATCC 15264 / DSM 4735 / LMG 14903 / NBRC 16000 / CB 81</strain>
    </source>
</reference>
<dbReference type="Proteomes" id="UP000002696">
    <property type="component" value="Chromosome"/>
</dbReference>
<keyword evidence="2" id="KW-1185">Reference proteome</keyword>
<dbReference type="AlphaFoldDB" id="D9QFV5"/>
<evidence type="ECO:0000313" key="2">
    <source>
        <dbReference type="Proteomes" id="UP000002696"/>
    </source>
</evidence>
<name>D9QFV5_BRESC</name>
<dbReference type="InParanoid" id="D9QFV5"/>
<dbReference type="KEGG" id="bsb:Bresu_1357"/>
<dbReference type="STRING" id="633149.Bresu_1357"/>
<gene>
    <name evidence="1" type="ordered locus">Bresu_1357</name>
</gene>
<accession>D9QFV5</accession>
<organism evidence="1 2">
    <name type="scientific">Brevundimonas subvibrioides (strain ATCC 15264 / DSM 4735 / LMG 14903 / NBRC 16000 / CB 81)</name>
    <name type="common">Caulobacter subvibrioides</name>
    <dbReference type="NCBI Taxonomy" id="633149"/>
    <lineage>
        <taxon>Bacteria</taxon>
        <taxon>Pseudomonadati</taxon>
        <taxon>Pseudomonadota</taxon>
        <taxon>Alphaproteobacteria</taxon>
        <taxon>Caulobacterales</taxon>
        <taxon>Caulobacteraceae</taxon>
        <taxon>Brevundimonas</taxon>
    </lineage>
</organism>
<sequence>MPEGRWAKILDLASDRAVRRPEIYHATRSGRHPGKLERVKIWRAIGNLTRAGLLTHTRQGFLATDDGRRALREAHRGQNG</sequence>
<evidence type="ECO:0000313" key="1">
    <source>
        <dbReference type="EMBL" id="ADL00669.1"/>
    </source>
</evidence>
<protein>
    <submittedName>
        <fullName evidence="1">Tetratricopeptide TPR_4</fullName>
    </submittedName>
</protein>
<proteinExistence type="predicted"/>
<dbReference type="EMBL" id="CP002102">
    <property type="protein sequence ID" value="ADL00669.1"/>
    <property type="molecule type" value="Genomic_DNA"/>
</dbReference>
<dbReference type="HOGENOM" id="CLU_2582838_0_0_5"/>